<dbReference type="Pfam" id="PF13338">
    <property type="entry name" value="AbiEi_4"/>
    <property type="match status" value="1"/>
</dbReference>
<organism evidence="2 3">
    <name type="scientific">Alcaligenes xylosoxydans xylosoxydans</name>
    <name type="common">Achromobacter xylosoxidans</name>
    <dbReference type="NCBI Taxonomy" id="85698"/>
    <lineage>
        <taxon>Bacteria</taxon>
        <taxon>Pseudomonadati</taxon>
        <taxon>Pseudomonadota</taxon>
        <taxon>Betaproteobacteria</taxon>
        <taxon>Burkholderiales</taxon>
        <taxon>Alcaligenaceae</taxon>
        <taxon>Achromobacter</taxon>
    </lineage>
</organism>
<proteinExistence type="predicted"/>
<dbReference type="OrthoDB" id="9789781at2"/>
<reference evidence="2 3" key="1">
    <citation type="submission" date="2016-09" db="EMBL/GenBank/DDBJ databases">
        <title>Phylogenomics of Achromobacter.</title>
        <authorList>
            <person name="Jeukens J."/>
            <person name="Freschi L."/>
            <person name="Vincent A.T."/>
            <person name="Emond-Rheault J.-G."/>
            <person name="Kukavica-Ibrulj I."/>
            <person name="Charette S.J."/>
            <person name="Levesque R.C."/>
        </authorList>
    </citation>
    <scope>NUCLEOTIDE SEQUENCE [LARGE SCALE GENOMIC DNA]</scope>
    <source>
        <strain evidence="2 3">AUS488</strain>
    </source>
</reference>
<dbReference type="Proteomes" id="UP000187251">
    <property type="component" value="Unassembled WGS sequence"/>
</dbReference>
<evidence type="ECO:0000313" key="2">
    <source>
        <dbReference type="EMBL" id="OMG83423.1"/>
    </source>
</evidence>
<evidence type="ECO:0000313" key="3">
    <source>
        <dbReference type="Proteomes" id="UP000187251"/>
    </source>
</evidence>
<accession>A0A1R1JQR0</accession>
<dbReference type="EMBL" id="MJMN01000024">
    <property type="protein sequence ID" value="OMG83423.1"/>
    <property type="molecule type" value="Genomic_DNA"/>
</dbReference>
<dbReference type="RefSeq" id="WP_076413830.1">
    <property type="nucleotide sequence ID" value="NZ_AP028040.1"/>
</dbReference>
<protein>
    <submittedName>
        <fullName evidence="2">Transcriptional regulator</fullName>
    </submittedName>
</protein>
<evidence type="ECO:0000259" key="1">
    <source>
        <dbReference type="Pfam" id="PF13338"/>
    </source>
</evidence>
<dbReference type="InterPro" id="IPR025159">
    <property type="entry name" value="AbiEi_N"/>
</dbReference>
<sequence length="202" mass="22442">MSSQTQEEQVLALASSVSLLRARDVAALSLPTIILSRLVRDGRLRRVGRGVYARPDQPLSEHISLAEVALRVPRGVICLLSALRIHELGTQAPHQIWLAIPQNSPAPRFDRPSLRPVRMSGQALTEGIQSMRVDGLDVPVFNAAKTIADCFKYRNKIGIDVALEALRDGWEQRKVSLDELSHYADIDRVSNVMRPYMESVVA</sequence>
<feature type="domain" description="AbiEi antitoxin N-terminal" evidence="1">
    <location>
        <begin position="8"/>
        <end position="55"/>
    </location>
</feature>
<gene>
    <name evidence="2" type="ORF">BIZ92_11965</name>
</gene>
<comment type="caution">
    <text evidence="2">The sequence shown here is derived from an EMBL/GenBank/DDBJ whole genome shotgun (WGS) entry which is preliminary data.</text>
</comment>
<name>A0A1R1JQR0_ALCXX</name>
<dbReference type="AlphaFoldDB" id="A0A1R1JQR0"/>